<keyword evidence="12 14" id="KW-0472">Membrane</keyword>
<feature type="compositionally biased region" description="Pro residues" evidence="13">
    <location>
        <begin position="202"/>
        <end position="232"/>
    </location>
</feature>
<feature type="compositionally biased region" description="Acidic residues" evidence="13">
    <location>
        <begin position="541"/>
        <end position="565"/>
    </location>
</feature>
<dbReference type="PANTHER" id="PTHR13145">
    <property type="entry name" value="SSM4 PROTEIN"/>
    <property type="match status" value="1"/>
</dbReference>
<evidence type="ECO:0000256" key="13">
    <source>
        <dbReference type="SAM" id="MobiDB-lite"/>
    </source>
</evidence>
<dbReference type="PANTHER" id="PTHR13145:SF0">
    <property type="entry name" value="E3 UBIQUITIN-PROTEIN LIGASE MARCHF6"/>
    <property type="match status" value="1"/>
</dbReference>
<name>A0A166TCA2_9AGAM</name>
<dbReference type="InterPro" id="IPR013083">
    <property type="entry name" value="Znf_RING/FYVE/PHD"/>
</dbReference>
<feature type="region of interest" description="Disordered" evidence="13">
    <location>
        <begin position="250"/>
        <end position="486"/>
    </location>
</feature>
<feature type="transmembrane region" description="Helical" evidence="14">
    <location>
        <begin position="1049"/>
        <end position="1067"/>
    </location>
</feature>
<feature type="region of interest" description="Disordered" evidence="13">
    <location>
        <begin position="538"/>
        <end position="598"/>
    </location>
</feature>
<dbReference type="GO" id="GO:0036503">
    <property type="term" value="P:ERAD pathway"/>
    <property type="evidence" value="ECO:0007669"/>
    <property type="project" value="TreeGrafter"/>
</dbReference>
<evidence type="ECO:0000256" key="14">
    <source>
        <dbReference type="SAM" id="Phobius"/>
    </source>
</evidence>
<dbReference type="PROSITE" id="PS51292">
    <property type="entry name" value="ZF_RING_CH"/>
    <property type="match status" value="1"/>
</dbReference>
<evidence type="ECO:0000313" key="17">
    <source>
        <dbReference type="Proteomes" id="UP000076532"/>
    </source>
</evidence>
<dbReference type="GO" id="GO:0005789">
    <property type="term" value="C:endoplasmic reticulum membrane"/>
    <property type="evidence" value="ECO:0007669"/>
    <property type="project" value="TreeGrafter"/>
</dbReference>
<comment type="catalytic activity">
    <reaction evidence="1">
        <text>S-ubiquitinyl-[E2 ubiquitin-conjugating enzyme]-L-cysteine + [acceptor protein]-L-lysine = [E2 ubiquitin-conjugating enzyme]-L-cysteine + N(6)-ubiquitinyl-[acceptor protein]-L-lysine.</text>
        <dbReference type="EC" id="2.3.2.27"/>
    </reaction>
</comment>
<feature type="transmembrane region" description="Helical" evidence="14">
    <location>
        <begin position="896"/>
        <end position="927"/>
    </location>
</feature>
<feature type="transmembrane region" description="Helical" evidence="14">
    <location>
        <begin position="854"/>
        <end position="875"/>
    </location>
</feature>
<feature type="compositionally biased region" description="Polar residues" evidence="13">
    <location>
        <begin position="380"/>
        <end position="395"/>
    </location>
</feature>
<feature type="compositionally biased region" description="Low complexity" evidence="13">
    <location>
        <begin position="363"/>
        <end position="372"/>
    </location>
</feature>
<evidence type="ECO:0000256" key="6">
    <source>
        <dbReference type="ARBA" id="ARBA00022692"/>
    </source>
</evidence>
<dbReference type="InterPro" id="IPR056521">
    <property type="entry name" value="MARCHF6-like_C"/>
</dbReference>
<dbReference type="Proteomes" id="UP000076532">
    <property type="component" value="Unassembled WGS sequence"/>
</dbReference>
<organism evidence="16 17">
    <name type="scientific">Athelia psychrophila</name>
    <dbReference type="NCBI Taxonomy" id="1759441"/>
    <lineage>
        <taxon>Eukaryota</taxon>
        <taxon>Fungi</taxon>
        <taxon>Dikarya</taxon>
        <taxon>Basidiomycota</taxon>
        <taxon>Agaricomycotina</taxon>
        <taxon>Agaricomycetes</taxon>
        <taxon>Agaricomycetidae</taxon>
        <taxon>Atheliales</taxon>
        <taxon>Atheliaceae</taxon>
        <taxon>Athelia</taxon>
    </lineage>
</organism>
<feature type="compositionally biased region" description="Basic and acidic residues" evidence="13">
    <location>
        <begin position="313"/>
        <end position="324"/>
    </location>
</feature>
<evidence type="ECO:0000259" key="15">
    <source>
        <dbReference type="PROSITE" id="PS51292"/>
    </source>
</evidence>
<feature type="transmembrane region" description="Helical" evidence="14">
    <location>
        <begin position="1006"/>
        <end position="1029"/>
    </location>
</feature>
<feature type="region of interest" description="Disordered" evidence="13">
    <location>
        <begin position="189"/>
        <end position="237"/>
    </location>
</feature>
<evidence type="ECO:0000313" key="16">
    <source>
        <dbReference type="EMBL" id="KZP30459.1"/>
    </source>
</evidence>
<evidence type="ECO:0000256" key="5">
    <source>
        <dbReference type="ARBA" id="ARBA00022679"/>
    </source>
</evidence>
<dbReference type="EMBL" id="KV417493">
    <property type="protein sequence ID" value="KZP30459.1"/>
    <property type="molecule type" value="Genomic_DNA"/>
</dbReference>
<feature type="compositionally biased region" description="Low complexity" evidence="13">
    <location>
        <begin position="453"/>
        <end position="469"/>
    </location>
</feature>
<evidence type="ECO:0000256" key="7">
    <source>
        <dbReference type="ARBA" id="ARBA00022723"/>
    </source>
</evidence>
<protein>
    <recommendedName>
        <fullName evidence="4">RING-type E3 ubiquitin transferase</fullName>
        <ecNumber evidence="4">2.3.2.27</ecNumber>
    </recommendedName>
</protein>
<evidence type="ECO:0000256" key="4">
    <source>
        <dbReference type="ARBA" id="ARBA00012483"/>
    </source>
</evidence>
<keyword evidence="11 14" id="KW-1133">Transmembrane helix</keyword>
<dbReference type="InterPro" id="IPR011016">
    <property type="entry name" value="Znf_RING-CH"/>
</dbReference>
<sequence>MQEADEQAWGTIRYIHQDCLTTWLAHSKKKTCDVCKHPYSFTKVYAADMPSSLPPFLLFRRLLQQCFFGILFGIRALVVGAVWLAILPLATVWTWRMYFMMGDSTAWWISDLPRPADSSSLYHLAASPKGIPANATTSERLSSPTFWRDVSADIFAGQIIAALIVLIFVAVFLLREWISQNARPGVFEDEEFLPGGEDLPPQAEPIPPPPPAPVIAEPQLPPQALPAPPADPGPAAVRAPHRRNLRRKLVRASATNGLAGQGRARKGKRKAVHEKREAELDEHSEEERDQPLAPRRKRRILSPEESTEEGWSSDEKATRSRRDAVAAAAIRRVEREKAAAGVASSSSTPAQEKFAFTFKAPAQSSSQQGSSSERGEPSAIWSSPNINIDLTTASSRRSESLDPTNSSSSSDTLSSAPSQPDAAPKNLLASEPVAATEQPLTPSHSVRRPPMPVTALPTPTAGGTPPVALSAPRSLVGTPLASPSLATYRAPEVLQEGYFDGEETAAAALRMEHDAYFRAPGEAEPVPAPRDDEVVHIPIIVDEDFDDEDFPEEDDEDYDEQDYADYESQNHSADDEEEDEDEPDEDGVLGPDVQADWVDEDDNNVLEGEANDGAQREQAVQADFPAVVEVAPGPADMDMDLEGNVEDDMEGAMEAIGMRGPIFGVAQNAALMTFVLDSAIGLGVWLPFTIGKSAALLSLNPHRFLQIIHLPIRAMRIVTDPVVDLVAFTLQHILLPPVLTTFRNAAMIALQIFVGSEGASKVSEQLGEYYGQAWNSTNLAYDNAVLWVLPSEAAPSQSSADPLGISKFFDSESTIARTLEPHFAALGSHVQTFAVRSKDVWTDLALGHGTADKIFAVVLGYAVVATMVALYLNILTVGNVKTAGRAVRSAVRQQLLVLKVAIFIIIELVLFPLGCGIMLDICSVWLFPEANLRSRAVFFVQAPITAMFYHWVAGTGFMYQFAILLAGCRGIMRAGAMWFIKDPQDQNFHPIREILDRPTLTQLRKLLVSAMMYSMVVALGVGSVASLLFLGFHSILPLRWKTREPLSDVPIDLLFLHLVLPYTMHYLRPKKTMNSLVMVAWKKLATHLRLTSYMFGDRHPLEEYSPQHSSWISRVKTLLGMYEPKNVHDGTFRRVPASDSVALPRDMRATAEVLADGTPVNPDATRIMQLQDAETAKAKRNVQDDYAIVYIPPHFRYRIILFIAAIWTAFAIFVATVLSLPVLLGRGIFRLVTPRDVHDGYSFIAGFYVLWACYIFGKAVDKMDKRRQRRSNDGPRAWFSIFFIKRSLRWIANITYMALFIGLVLPTLISLVIEFYIILPIRLTINPDLEIRIRIVDTWALGLLYAKIAIQAHRMQPGAGLMLGIDNIATNGWTHADPWKATKEVIAPVTGGLLGMICLPAAILWGLRQLGTLPVDGKFIFFHVYPGIFAVAGCGHGIVAGMKLLSSWSQSIRDKEFLVEMRLRNLEPTPVVRQDSIIVENGSEVSDADI</sequence>
<evidence type="ECO:0000256" key="9">
    <source>
        <dbReference type="ARBA" id="ARBA00022786"/>
    </source>
</evidence>
<accession>A0A166TCA2</accession>
<feature type="compositionally biased region" description="Basic residues" evidence="13">
    <location>
        <begin position="263"/>
        <end position="273"/>
    </location>
</feature>
<keyword evidence="7" id="KW-0479">Metal-binding</keyword>
<feature type="compositionally biased region" description="Low complexity" evidence="13">
    <location>
        <begin position="401"/>
        <end position="418"/>
    </location>
</feature>
<feature type="transmembrane region" description="Helical" evidence="14">
    <location>
        <begin position="1419"/>
        <end position="1445"/>
    </location>
</feature>
<dbReference type="SMART" id="SM00744">
    <property type="entry name" value="RINGv"/>
    <property type="match status" value="1"/>
</dbReference>
<keyword evidence="10" id="KW-0862">Zinc</keyword>
<feature type="transmembrane region" description="Helical" evidence="14">
    <location>
        <begin position="1385"/>
        <end position="1407"/>
    </location>
</feature>
<dbReference type="Pfam" id="PF23113">
    <property type="entry name" value="MARCHF6_C"/>
    <property type="match status" value="1"/>
</dbReference>
<reference evidence="16 17" key="1">
    <citation type="journal article" date="2016" name="Mol. Biol. Evol.">
        <title>Comparative Genomics of Early-Diverging Mushroom-Forming Fungi Provides Insights into the Origins of Lignocellulose Decay Capabilities.</title>
        <authorList>
            <person name="Nagy L.G."/>
            <person name="Riley R."/>
            <person name="Tritt A."/>
            <person name="Adam C."/>
            <person name="Daum C."/>
            <person name="Floudas D."/>
            <person name="Sun H."/>
            <person name="Yadav J.S."/>
            <person name="Pangilinan J."/>
            <person name="Larsson K.H."/>
            <person name="Matsuura K."/>
            <person name="Barry K."/>
            <person name="Labutti K."/>
            <person name="Kuo R."/>
            <person name="Ohm R.A."/>
            <person name="Bhattacharya S.S."/>
            <person name="Shirouzu T."/>
            <person name="Yoshinaga Y."/>
            <person name="Martin F.M."/>
            <person name="Grigoriev I.V."/>
            <person name="Hibbett D.S."/>
        </authorList>
    </citation>
    <scope>NUCLEOTIDE SEQUENCE [LARGE SCALE GENOMIC DNA]</scope>
    <source>
        <strain evidence="16 17">CBS 109695</strain>
    </source>
</reference>
<proteinExistence type="predicted"/>
<evidence type="ECO:0000256" key="11">
    <source>
        <dbReference type="ARBA" id="ARBA00022989"/>
    </source>
</evidence>
<feature type="transmembrane region" description="Helical" evidence="14">
    <location>
        <begin position="154"/>
        <end position="174"/>
    </location>
</feature>
<dbReference type="EC" id="2.3.2.27" evidence="4"/>
<dbReference type="OrthoDB" id="264354at2759"/>
<feature type="transmembrane region" description="Helical" evidence="14">
    <location>
        <begin position="66"/>
        <end position="95"/>
    </location>
</feature>
<feature type="transmembrane region" description="Helical" evidence="14">
    <location>
        <begin position="1240"/>
        <end position="1260"/>
    </location>
</feature>
<feature type="transmembrane region" description="Helical" evidence="14">
    <location>
        <begin position="947"/>
        <end position="968"/>
    </location>
</feature>
<keyword evidence="17" id="KW-1185">Reference proteome</keyword>
<feature type="transmembrane region" description="Helical" evidence="14">
    <location>
        <begin position="1294"/>
        <end position="1319"/>
    </location>
</feature>
<dbReference type="STRING" id="436010.A0A166TCA2"/>
<evidence type="ECO:0000256" key="2">
    <source>
        <dbReference type="ARBA" id="ARBA00004141"/>
    </source>
</evidence>
<keyword evidence="8" id="KW-0863">Zinc-finger</keyword>
<evidence type="ECO:0000256" key="12">
    <source>
        <dbReference type="ARBA" id="ARBA00023136"/>
    </source>
</evidence>
<keyword evidence="5" id="KW-0808">Transferase</keyword>
<dbReference type="Pfam" id="PF12906">
    <property type="entry name" value="RINGv"/>
    <property type="match status" value="1"/>
</dbReference>
<comment type="pathway">
    <text evidence="3">Protein modification; protein ubiquitination.</text>
</comment>
<keyword evidence="9" id="KW-0833">Ubl conjugation pathway</keyword>
<evidence type="ECO:0000256" key="1">
    <source>
        <dbReference type="ARBA" id="ARBA00000900"/>
    </source>
</evidence>
<keyword evidence="6 14" id="KW-0812">Transmembrane</keyword>
<dbReference type="SUPFAM" id="SSF57850">
    <property type="entry name" value="RING/U-box"/>
    <property type="match status" value="1"/>
</dbReference>
<feature type="transmembrane region" description="Helical" evidence="14">
    <location>
        <begin position="1199"/>
        <end position="1220"/>
    </location>
</feature>
<evidence type="ECO:0000256" key="10">
    <source>
        <dbReference type="ARBA" id="ARBA00022833"/>
    </source>
</evidence>
<dbReference type="Gene3D" id="3.30.40.10">
    <property type="entry name" value="Zinc/RING finger domain, C3HC4 (zinc finger)"/>
    <property type="match status" value="1"/>
</dbReference>
<dbReference type="GO" id="GO:0061630">
    <property type="term" value="F:ubiquitin protein ligase activity"/>
    <property type="evidence" value="ECO:0007669"/>
    <property type="project" value="UniProtKB-EC"/>
</dbReference>
<evidence type="ECO:0000256" key="3">
    <source>
        <dbReference type="ARBA" id="ARBA00004906"/>
    </source>
</evidence>
<comment type="subcellular location">
    <subcellularLocation>
        <location evidence="2">Membrane</location>
        <topology evidence="2">Multi-pass membrane protein</topology>
    </subcellularLocation>
</comment>
<feature type="domain" description="RING-CH-type" evidence="15">
    <location>
        <begin position="10"/>
        <end position="42"/>
    </location>
</feature>
<evidence type="ECO:0000256" key="8">
    <source>
        <dbReference type="ARBA" id="ARBA00022771"/>
    </source>
</evidence>
<feature type="compositionally biased region" description="Acidic residues" evidence="13">
    <location>
        <begin position="574"/>
        <end position="587"/>
    </location>
</feature>
<gene>
    <name evidence="16" type="ORF">FIBSPDRAFT_945826</name>
</gene>
<dbReference type="GO" id="GO:0008270">
    <property type="term" value="F:zinc ion binding"/>
    <property type="evidence" value="ECO:0007669"/>
    <property type="project" value="UniProtKB-KW"/>
</dbReference>